<dbReference type="KEGG" id="ptw:TUM18999_43310"/>
<dbReference type="Proteomes" id="UP000509383">
    <property type="component" value="Chromosome"/>
</dbReference>
<evidence type="ECO:0000313" key="2">
    <source>
        <dbReference type="EMBL" id="BCG26140.1"/>
    </source>
</evidence>
<reference evidence="2 4" key="1">
    <citation type="submission" date="2020-05" db="EMBL/GenBank/DDBJ databases">
        <title>Characterization of novel class B3 metallo-beta-lactamase from novel Pseudomonas species.</title>
        <authorList>
            <person name="Yamada K."/>
            <person name="Aoki K."/>
            <person name="Ishii Y."/>
        </authorList>
    </citation>
    <scope>NUCLEOTIDE SEQUENCE [LARGE SCALE GENOMIC DNA]</scope>
    <source>
        <strain evidence="2 4">TUM18999</strain>
        <strain evidence="3 5">TUM20286</strain>
    </source>
</reference>
<keyword evidence="1" id="KW-1133">Transmembrane helix</keyword>
<evidence type="ECO:0000313" key="4">
    <source>
        <dbReference type="Proteomes" id="UP000509383"/>
    </source>
</evidence>
<keyword evidence="5" id="KW-1185">Reference proteome</keyword>
<gene>
    <name evidence="2" type="ORF">TUM18999_43310</name>
    <name evidence="3" type="ORF">TUM20286_08800</name>
</gene>
<dbReference type="AlphaFoldDB" id="A0A6J4E953"/>
<evidence type="ECO:0000313" key="5">
    <source>
        <dbReference type="Proteomes" id="UP001054892"/>
    </source>
</evidence>
<proteinExistence type="predicted"/>
<evidence type="ECO:0008006" key="6">
    <source>
        <dbReference type="Google" id="ProtNLM"/>
    </source>
</evidence>
<keyword evidence="1" id="KW-0812">Transmembrane</keyword>
<accession>A0A6J4E953</accession>
<evidence type="ECO:0000256" key="1">
    <source>
        <dbReference type="SAM" id="Phobius"/>
    </source>
</evidence>
<dbReference type="RefSeq" id="WP_173172193.1">
    <property type="nucleotide sequence ID" value="NZ_AP023189.1"/>
</dbReference>
<dbReference type="EMBL" id="AP023189">
    <property type="protein sequence ID" value="BCG26140.1"/>
    <property type="molecule type" value="Genomic_DNA"/>
</dbReference>
<feature type="transmembrane region" description="Helical" evidence="1">
    <location>
        <begin position="12"/>
        <end position="31"/>
    </location>
</feature>
<feature type="transmembrane region" description="Helical" evidence="1">
    <location>
        <begin position="43"/>
        <end position="60"/>
    </location>
</feature>
<protein>
    <recommendedName>
        <fullName evidence="6">PH domain-containing protein</fullName>
    </recommendedName>
</protein>
<keyword evidence="1" id="KW-0472">Membrane</keyword>
<dbReference type="EMBL" id="BQKM01000001">
    <property type="protein sequence ID" value="GJN51128.1"/>
    <property type="molecule type" value="Genomic_DNA"/>
</dbReference>
<dbReference type="Proteomes" id="UP001054892">
    <property type="component" value="Unassembled WGS sequence"/>
</dbReference>
<evidence type="ECO:0000313" key="3">
    <source>
        <dbReference type="EMBL" id="GJN51128.1"/>
    </source>
</evidence>
<organism evidence="2 4">
    <name type="scientific">Pseudomonas tohonis</name>
    <dbReference type="NCBI Taxonomy" id="2725477"/>
    <lineage>
        <taxon>Bacteria</taxon>
        <taxon>Pseudomonadati</taxon>
        <taxon>Pseudomonadota</taxon>
        <taxon>Gammaproteobacteria</taxon>
        <taxon>Pseudomonadales</taxon>
        <taxon>Pseudomonadaceae</taxon>
        <taxon>Pseudomonas</taxon>
    </lineage>
</organism>
<name>A0A6J4E953_9PSED</name>
<sequence>MDVVTVSLSFKSMLLNSLLIAVLPVAVMLGADLLISKSISLKSVLVGGVLYALLQGYLVFQAGGKVYVDEGALHVRSGFYSASWPVEGLKVLPADREALESSVRLNGIATYGFRAGWFRLEGRKVFFLTTGERKACIQQKGAAVLCVDSDVAASLKALAS</sequence>